<protein>
    <submittedName>
        <fullName evidence="1">Uncharacterized protein</fullName>
    </submittedName>
</protein>
<accession>A0A9D3VJI8</accession>
<dbReference type="Proteomes" id="UP000828251">
    <property type="component" value="Unassembled WGS sequence"/>
</dbReference>
<name>A0A9D3VJI8_9ROSI</name>
<dbReference type="EMBL" id="JAIQCV010000007">
    <property type="protein sequence ID" value="KAH1083382.1"/>
    <property type="molecule type" value="Genomic_DNA"/>
</dbReference>
<dbReference type="AlphaFoldDB" id="A0A9D3VJI8"/>
<reference evidence="1 2" key="1">
    <citation type="journal article" date="2021" name="Plant Biotechnol. J.">
        <title>Multi-omics assisted identification of the key and species-specific regulatory components of drought-tolerant mechanisms in Gossypium stocksii.</title>
        <authorList>
            <person name="Yu D."/>
            <person name="Ke L."/>
            <person name="Zhang D."/>
            <person name="Wu Y."/>
            <person name="Sun Y."/>
            <person name="Mei J."/>
            <person name="Sun J."/>
            <person name="Sun Y."/>
        </authorList>
    </citation>
    <scope>NUCLEOTIDE SEQUENCE [LARGE SCALE GENOMIC DNA]</scope>
    <source>
        <strain evidence="2">cv. E1</strain>
        <tissue evidence="1">Leaf</tissue>
    </source>
</reference>
<gene>
    <name evidence="1" type="ORF">J1N35_023143</name>
</gene>
<evidence type="ECO:0000313" key="2">
    <source>
        <dbReference type="Proteomes" id="UP000828251"/>
    </source>
</evidence>
<sequence length="60" mass="7144">MRLSERVKEVKVEKKKIGVALKSTTNEENESSDEVDEDKKMTMFAKIFRRYMKSNNGRRF</sequence>
<comment type="caution">
    <text evidence="1">The sequence shown here is derived from an EMBL/GenBank/DDBJ whole genome shotgun (WGS) entry which is preliminary data.</text>
</comment>
<proteinExistence type="predicted"/>
<evidence type="ECO:0000313" key="1">
    <source>
        <dbReference type="EMBL" id="KAH1083382.1"/>
    </source>
</evidence>
<organism evidence="1 2">
    <name type="scientific">Gossypium stocksii</name>
    <dbReference type="NCBI Taxonomy" id="47602"/>
    <lineage>
        <taxon>Eukaryota</taxon>
        <taxon>Viridiplantae</taxon>
        <taxon>Streptophyta</taxon>
        <taxon>Embryophyta</taxon>
        <taxon>Tracheophyta</taxon>
        <taxon>Spermatophyta</taxon>
        <taxon>Magnoliopsida</taxon>
        <taxon>eudicotyledons</taxon>
        <taxon>Gunneridae</taxon>
        <taxon>Pentapetalae</taxon>
        <taxon>rosids</taxon>
        <taxon>malvids</taxon>
        <taxon>Malvales</taxon>
        <taxon>Malvaceae</taxon>
        <taxon>Malvoideae</taxon>
        <taxon>Gossypium</taxon>
    </lineage>
</organism>
<keyword evidence="2" id="KW-1185">Reference proteome</keyword>